<feature type="compositionally biased region" description="Acidic residues" evidence="2">
    <location>
        <begin position="197"/>
        <end position="254"/>
    </location>
</feature>
<sequence length="485" mass="54468">AMRPEATLQTAHAAQPEKEAAATAASTVNAASVVADLSAKYSEHLMPDEFAAKIHLEQGIPAAEKKLEHAKINGYEVPYTVGFVAGAKYQELHQYFLSRLQQRQHQSVRWPMVGAAVQSVPTYQAPENQDPYYQRQYSAGFLCGAKYQAGFFAGSTGSALPAGCGLIHEFEKGYQAGIKQRLEKAKEEYEAAKIENNWEEENGDDEVEEEESDVSDEGSTDEDEDDEETEEDTEDSEEEESETETALELSDEEIVEKKESTGLPTRVNLLKKAAQYVGAKINESELSDGEEWECDCCSSSSDSESDEEDSEDETAVEMPDDEEESETETELELSDKEEEKEEEKNESTGFWSGLVGDFASILRVASPFVQPVQQVPMQLQQAIPASKPQVLINSKNCMYDEESDTETAIEDSDEEATERELKLKEKEIEKREEDLMRRMAEFAVMIEEFEEKIRGLDGRIENIEGGTEDDEMVMRMDEMEERLVK</sequence>
<evidence type="ECO:0000256" key="1">
    <source>
        <dbReference type="SAM" id="Coils"/>
    </source>
</evidence>
<proteinExistence type="predicted"/>
<feature type="compositionally biased region" description="Acidic residues" evidence="2">
    <location>
        <begin position="285"/>
        <end position="294"/>
    </location>
</feature>
<evidence type="ECO:0000256" key="2">
    <source>
        <dbReference type="SAM" id="MobiDB-lite"/>
    </source>
</evidence>
<comment type="caution">
    <text evidence="3">The sequence shown here is derived from an EMBL/GenBank/DDBJ whole genome shotgun (WGS) entry which is preliminary data.</text>
</comment>
<gene>
    <name evidence="3" type="ORF">PENTCL1PPCAC_847</name>
</gene>
<feature type="region of interest" description="Disordered" evidence="2">
    <location>
        <begin position="281"/>
        <end position="351"/>
    </location>
</feature>
<feature type="non-terminal residue" evidence="3">
    <location>
        <position position="485"/>
    </location>
</feature>
<protein>
    <submittedName>
        <fullName evidence="3">Uncharacterized protein</fullName>
    </submittedName>
</protein>
<keyword evidence="1" id="KW-0175">Coiled coil</keyword>
<feature type="compositionally biased region" description="Acidic residues" evidence="2">
    <location>
        <begin position="303"/>
        <end position="341"/>
    </location>
</feature>
<feature type="region of interest" description="Disordered" evidence="2">
    <location>
        <begin position="193"/>
        <end position="269"/>
    </location>
</feature>
<dbReference type="Proteomes" id="UP001432027">
    <property type="component" value="Unassembled WGS sequence"/>
</dbReference>
<evidence type="ECO:0000313" key="4">
    <source>
        <dbReference type="Proteomes" id="UP001432027"/>
    </source>
</evidence>
<reference evidence="3" key="1">
    <citation type="submission" date="2023-10" db="EMBL/GenBank/DDBJ databases">
        <title>Genome assembly of Pristionchus species.</title>
        <authorList>
            <person name="Yoshida K."/>
            <person name="Sommer R.J."/>
        </authorList>
    </citation>
    <scope>NUCLEOTIDE SEQUENCE</scope>
    <source>
        <strain evidence="3">RS0144</strain>
    </source>
</reference>
<dbReference type="AlphaFoldDB" id="A0AAV5S710"/>
<keyword evidence="4" id="KW-1185">Reference proteome</keyword>
<evidence type="ECO:0000313" key="3">
    <source>
        <dbReference type="EMBL" id="GMS78672.1"/>
    </source>
</evidence>
<name>A0AAV5S710_9BILA</name>
<organism evidence="3 4">
    <name type="scientific">Pristionchus entomophagus</name>
    <dbReference type="NCBI Taxonomy" id="358040"/>
    <lineage>
        <taxon>Eukaryota</taxon>
        <taxon>Metazoa</taxon>
        <taxon>Ecdysozoa</taxon>
        <taxon>Nematoda</taxon>
        <taxon>Chromadorea</taxon>
        <taxon>Rhabditida</taxon>
        <taxon>Rhabditina</taxon>
        <taxon>Diplogasteromorpha</taxon>
        <taxon>Diplogasteroidea</taxon>
        <taxon>Neodiplogasteridae</taxon>
        <taxon>Pristionchus</taxon>
    </lineage>
</organism>
<dbReference type="EMBL" id="BTSX01000001">
    <property type="protein sequence ID" value="GMS78672.1"/>
    <property type="molecule type" value="Genomic_DNA"/>
</dbReference>
<accession>A0AAV5S710</accession>
<feature type="coiled-coil region" evidence="1">
    <location>
        <begin position="409"/>
        <end position="466"/>
    </location>
</feature>
<feature type="non-terminal residue" evidence="3">
    <location>
        <position position="1"/>
    </location>
</feature>